<comment type="caution">
    <text evidence="2">The sequence shown here is derived from an EMBL/GenBank/DDBJ whole genome shotgun (WGS) entry which is preliminary data.</text>
</comment>
<gene>
    <name evidence="2" type="ORF">HINF_LOCUS32297</name>
    <name evidence="3" type="ORF">HINF_LOCUS49489</name>
</gene>
<dbReference type="Proteomes" id="UP001642409">
    <property type="component" value="Unassembled WGS sequence"/>
</dbReference>
<reference evidence="3 4" key="2">
    <citation type="submission" date="2024-07" db="EMBL/GenBank/DDBJ databases">
        <authorList>
            <person name="Akdeniz Z."/>
        </authorList>
    </citation>
    <scope>NUCLEOTIDE SEQUENCE [LARGE SCALE GENOMIC DNA]</scope>
</reference>
<dbReference type="AlphaFoldDB" id="A0AA86UBD8"/>
<dbReference type="PROSITE" id="PS50994">
    <property type="entry name" value="INTEGRASE"/>
    <property type="match status" value="1"/>
</dbReference>
<dbReference type="EMBL" id="CAXDID020000233">
    <property type="protein sequence ID" value="CAL6060988.1"/>
    <property type="molecule type" value="Genomic_DNA"/>
</dbReference>
<dbReference type="InterPro" id="IPR036397">
    <property type="entry name" value="RNaseH_sf"/>
</dbReference>
<evidence type="ECO:0000313" key="2">
    <source>
        <dbReference type="EMBL" id="CAI9944652.1"/>
    </source>
</evidence>
<evidence type="ECO:0000259" key="1">
    <source>
        <dbReference type="PROSITE" id="PS50994"/>
    </source>
</evidence>
<dbReference type="InterPro" id="IPR001584">
    <property type="entry name" value="Integrase_cat-core"/>
</dbReference>
<evidence type="ECO:0000313" key="3">
    <source>
        <dbReference type="EMBL" id="CAL6060988.1"/>
    </source>
</evidence>
<accession>A0AA86UBD8</accession>
<keyword evidence="4" id="KW-1185">Reference proteome</keyword>
<proteinExistence type="predicted"/>
<organism evidence="2">
    <name type="scientific">Hexamita inflata</name>
    <dbReference type="NCBI Taxonomy" id="28002"/>
    <lineage>
        <taxon>Eukaryota</taxon>
        <taxon>Metamonada</taxon>
        <taxon>Diplomonadida</taxon>
        <taxon>Hexamitidae</taxon>
        <taxon>Hexamitinae</taxon>
        <taxon>Hexamita</taxon>
    </lineage>
</organism>
<reference evidence="2" key="1">
    <citation type="submission" date="2023-06" db="EMBL/GenBank/DDBJ databases">
        <authorList>
            <person name="Kurt Z."/>
        </authorList>
    </citation>
    <scope>NUCLEOTIDE SEQUENCE</scope>
</reference>
<name>A0AA86UBD8_9EUKA</name>
<dbReference type="GO" id="GO:0015074">
    <property type="term" value="P:DNA integration"/>
    <property type="evidence" value="ECO:0007669"/>
    <property type="project" value="InterPro"/>
</dbReference>
<feature type="domain" description="Integrase catalytic" evidence="1">
    <location>
        <begin position="1"/>
        <end position="186"/>
    </location>
</feature>
<protein>
    <recommendedName>
        <fullName evidence="1">Integrase catalytic domain-containing protein</fullName>
    </recommendedName>
</protein>
<dbReference type="Gene3D" id="3.30.420.10">
    <property type="entry name" value="Ribonuclease H-like superfamily/Ribonuclease H"/>
    <property type="match status" value="1"/>
</dbReference>
<sequence>MQFVNHYDTWFIDLLEFRENKYMKEKVSNSFISIFYNPATHLLHLKQIQNKTPDQIVIHLKELKEYIKSNNLDHDIDQLVSDEGKEYQGQFKEYLVKHKINHRVALYTDSQLAPINSMCRYIRNRLFRMIQDKYQDQNQVENREGQILVDTNEVDEIIKEFIQYHNYEHIIQLYKCTPIEIDRKMVFETNNVKTIQNQEFDKLHIFKPGDIVKVLLKKEKLDKQRIRKWSQGTYQVVYKIGSFYQLIPKPFDFDQYSKTFLLKNRYNPFSTPVYFRRGYEMKYSDNESTKYYSYEMENTNFYAFDKILKIDGQDVQIQISRNGRVTKHMIKLSQLKSEDQSITTPAELNYLEGFSMPKYYVPVFQMK</sequence>
<evidence type="ECO:0000313" key="4">
    <source>
        <dbReference type="Proteomes" id="UP001642409"/>
    </source>
</evidence>
<dbReference type="EMBL" id="CATOUU010000730">
    <property type="protein sequence ID" value="CAI9944652.1"/>
    <property type="molecule type" value="Genomic_DNA"/>
</dbReference>
<dbReference type="GO" id="GO:0003676">
    <property type="term" value="F:nucleic acid binding"/>
    <property type="evidence" value="ECO:0007669"/>
    <property type="project" value="InterPro"/>
</dbReference>